<sequence length="181" mass="20625">MGVFFSNLFSRLFEKKEMRLLMVGLDAAGKTTVLYKLKLGEVVTTIPTLGFNVETVEYKNISFTVWDVGGQDVIRRLWRHYYRNTKGLIFVVDSSDHDRIETAAEELKAMLAEDEMRDAVLLVLANKQDLPKAMPVHELTDRLGLHTLRGRQWFVQATCAVQGSGLHEGLDWLSDQLSRQP</sequence>
<dbReference type="InterPro" id="IPR045872">
    <property type="entry name" value="Arf1-5-like"/>
</dbReference>
<feature type="binding site" evidence="11">
    <location>
        <position position="70"/>
    </location>
    <ligand>
        <name>GTP</name>
        <dbReference type="ChEBI" id="CHEBI:37565"/>
    </ligand>
</feature>
<keyword evidence="7 14" id="KW-0653">Protein transport</keyword>
<feature type="binding site" evidence="12">
    <location>
        <position position="48"/>
    </location>
    <ligand>
        <name>Mg(2+)</name>
        <dbReference type="ChEBI" id="CHEBI:18420"/>
    </ligand>
</feature>
<dbReference type="SMART" id="SM00175">
    <property type="entry name" value="RAB"/>
    <property type="match status" value="1"/>
</dbReference>
<evidence type="ECO:0000256" key="6">
    <source>
        <dbReference type="ARBA" id="ARBA00022892"/>
    </source>
</evidence>
<dbReference type="SMART" id="SM00177">
    <property type="entry name" value="ARF"/>
    <property type="match status" value="1"/>
</dbReference>
<dbReference type="GO" id="GO:0005794">
    <property type="term" value="C:Golgi apparatus"/>
    <property type="evidence" value="ECO:0007669"/>
    <property type="project" value="UniProtKB-SubCell"/>
</dbReference>
<evidence type="ECO:0000256" key="1">
    <source>
        <dbReference type="ARBA" id="ARBA00004555"/>
    </source>
</evidence>
<dbReference type="PRINTS" id="PR00328">
    <property type="entry name" value="SAR1GTPBP"/>
</dbReference>
<reference evidence="15" key="1">
    <citation type="submission" date="2025-08" db="UniProtKB">
        <authorList>
            <consortium name="Ensembl"/>
        </authorList>
    </citation>
    <scope>IDENTIFICATION</scope>
</reference>
<dbReference type="SMART" id="SM00178">
    <property type="entry name" value="SAR"/>
    <property type="match status" value="1"/>
</dbReference>
<keyword evidence="9 11" id="KW-0342">GTP-binding</keyword>
<organism evidence="15 16">
    <name type="scientific">Cyprinus carpio</name>
    <name type="common">Common carp</name>
    <dbReference type="NCBI Taxonomy" id="7962"/>
    <lineage>
        <taxon>Eukaryota</taxon>
        <taxon>Metazoa</taxon>
        <taxon>Chordata</taxon>
        <taxon>Craniata</taxon>
        <taxon>Vertebrata</taxon>
        <taxon>Euteleostomi</taxon>
        <taxon>Actinopterygii</taxon>
        <taxon>Neopterygii</taxon>
        <taxon>Teleostei</taxon>
        <taxon>Ostariophysi</taxon>
        <taxon>Cypriniformes</taxon>
        <taxon>Cyprinidae</taxon>
        <taxon>Cyprininae</taxon>
        <taxon>Cyprinus</taxon>
    </lineage>
</organism>
<dbReference type="InterPro" id="IPR024156">
    <property type="entry name" value="Small_GTPase_ARF"/>
</dbReference>
<proteinExistence type="inferred from homology"/>
<keyword evidence="6 14" id="KW-0931">ER-Golgi transport</keyword>
<keyword evidence="4 14" id="KW-0519">Myristate</keyword>
<evidence type="ECO:0000256" key="11">
    <source>
        <dbReference type="PIRSR" id="PIRSR606689-1"/>
    </source>
</evidence>
<dbReference type="GO" id="GO:0005525">
    <property type="term" value="F:GTP binding"/>
    <property type="evidence" value="ECO:0007669"/>
    <property type="project" value="UniProtKB-UniRule"/>
</dbReference>
<feature type="binding site" evidence="12">
    <location>
        <position position="31"/>
    </location>
    <ligand>
        <name>Mg(2+)</name>
        <dbReference type="ChEBI" id="CHEBI:18420"/>
    </ligand>
</feature>
<keyword evidence="10 14" id="KW-0449">Lipoprotein</keyword>
<keyword evidence="12" id="KW-0479">Metal-binding</keyword>
<evidence type="ECO:0000256" key="8">
    <source>
        <dbReference type="ARBA" id="ARBA00023034"/>
    </source>
</evidence>
<feature type="binding site" evidence="11">
    <location>
        <begin position="24"/>
        <end position="31"/>
    </location>
    <ligand>
        <name>GTP</name>
        <dbReference type="ChEBI" id="CHEBI:37565"/>
    </ligand>
</feature>
<dbReference type="InterPro" id="IPR005225">
    <property type="entry name" value="Small_GTP-bd"/>
</dbReference>
<evidence type="ECO:0000256" key="9">
    <source>
        <dbReference type="ARBA" id="ARBA00023134"/>
    </source>
</evidence>
<evidence type="ECO:0000256" key="12">
    <source>
        <dbReference type="PIRSR" id="PIRSR606689-2"/>
    </source>
</evidence>
<name>A0A8C2DF05_CYPCA</name>
<protein>
    <recommendedName>
        <fullName evidence="14">ADP-ribosylation factor</fullName>
    </recommendedName>
</protein>
<comment type="subcellular location">
    <subcellularLocation>
        <location evidence="1 14">Golgi apparatus</location>
    </subcellularLocation>
</comment>
<accession>A0A8C2DF05</accession>
<dbReference type="GO" id="GO:0016192">
    <property type="term" value="P:vesicle-mediated transport"/>
    <property type="evidence" value="ECO:0007669"/>
    <property type="project" value="UniProtKB-UniRule"/>
</dbReference>
<keyword evidence="8 14" id="KW-0333">Golgi apparatus</keyword>
<dbReference type="SUPFAM" id="SSF52540">
    <property type="entry name" value="P-loop containing nucleoside triphosphate hydrolases"/>
    <property type="match status" value="1"/>
</dbReference>
<dbReference type="InterPro" id="IPR027417">
    <property type="entry name" value="P-loop_NTPase"/>
</dbReference>
<dbReference type="Gene3D" id="3.40.50.300">
    <property type="entry name" value="P-loop containing nucleotide triphosphate hydrolases"/>
    <property type="match status" value="1"/>
</dbReference>
<evidence type="ECO:0000256" key="5">
    <source>
        <dbReference type="ARBA" id="ARBA00022741"/>
    </source>
</evidence>
<keyword evidence="3 14" id="KW-0813">Transport</keyword>
<dbReference type="CDD" id="cd04150">
    <property type="entry name" value="Arf1_5_like"/>
    <property type="match status" value="1"/>
</dbReference>
<dbReference type="GO" id="GO:0046872">
    <property type="term" value="F:metal ion binding"/>
    <property type="evidence" value="ECO:0007669"/>
    <property type="project" value="UniProtKB-KW"/>
</dbReference>
<dbReference type="NCBIfam" id="TIGR00231">
    <property type="entry name" value="small_GTP"/>
    <property type="match status" value="1"/>
</dbReference>
<keyword evidence="12" id="KW-0460">Magnesium</keyword>
<dbReference type="FunFam" id="3.40.50.300:FF:003500">
    <property type="entry name" value="ADP-ribosylation factor 1"/>
    <property type="match status" value="1"/>
</dbReference>
<evidence type="ECO:0000256" key="14">
    <source>
        <dbReference type="RuleBase" id="RU369003"/>
    </source>
</evidence>
<dbReference type="Ensembl" id="ENSCCRT00020027645.1">
    <property type="protein sequence ID" value="ENSCCRP00020025223.1"/>
    <property type="gene ID" value="ENSCCRG00020011621.1"/>
</dbReference>
<evidence type="ECO:0000256" key="4">
    <source>
        <dbReference type="ARBA" id="ARBA00022707"/>
    </source>
</evidence>
<feature type="binding site" evidence="11">
    <location>
        <begin position="126"/>
        <end position="129"/>
    </location>
    <ligand>
        <name>GTP</name>
        <dbReference type="ChEBI" id="CHEBI:37565"/>
    </ligand>
</feature>
<comment type="function">
    <text evidence="14">GTP-binding protein involved in protein trafficking; modulates vesicle budding and uncoating within the Golgi apparatus.</text>
</comment>
<evidence type="ECO:0000256" key="3">
    <source>
        <dbReference type="ARBA" id="ARBA00022448"/>
    </source>
</evidence>
<evidence type="ECO:0000313" key="15">
    <source>
        <dbReference type="Ensembl" id="ENSCCRP00020025223.1"/>
    </source>
</evidence>
<dbReference type="GO" id="GO:0015031">
    <property type="term" value="P:protein transport"/>
    <property type="evidence" value="ECO:0007669"/>
    <property type="project" value="UniProtKB-KW"/>
</dbReference>
<keyword evidence="5 11" id="KW-0547">Nucleotide-binding</keyword>
<dbReference type="Proteomes" id="UP000694701">
    <property type="component" value="Unplaced"/>
</dbReference>
<dbReference type="Pfam" id="PF00025">
    <property type="entry name" value="Arf"/>
    <property type="match status" value="1"/>
</dbReference>
<evidence type="ECO:0000256" key="13">
    <source>
        <dbReference type="RuleBase" id="RU003925"/>
    </source>
</evidence>
<evidence type="ECO:0000256" key="2">
    <source>
        <dbReference type="ARBA" id="ARBA00010290"/>
    </source>
</evidence>
<comment type="similarity">
    <text evidence="2 13">Belongs to the small GTPase superfamily. Arf family.</text>
</comment>
<dbReference type="PROSITE" id="PS51417">
    <property type="entry name" value="ARF"/>
    <property type="match status" value="1"/>
</dbReference>
<evidence type="ECO:0000256" key="7">
    <source>
        <dbReference type="ARBA" id="ARBA00022927"/>
    </source>
</evidence>
<dbReference type="GO" id="GO:0003924">
    <property type="term" value="F:GTPase activity"/>
    <property type="evidence" value="ECO:0007669"/>
    <property type="project" value="UniProtKB-UniRule"/>
</dbReference>
<dbReference type="AlphaFoldDB" id="A0A8C2DF05"/>
<dbReference type="InterPro" id="IPR006689">
    <property type="entry name" value="Small_GTPase_ARF/SAR"/>
</dbReference>
<evidence type="ECO:0000313" key="16">
    <source>
        <dbReference type="Proteomes" id="UP000694701"/>
    </source>
</evidence>
<evidence type="ECO:0000256" key="10">
    <source>
        <dbReference type="ARBA" id="ARBA00023288"/>
    </source>
</evidence>
<dbReference type="PANTHER" id="PTHR11711">
    <property type="entry name" value="ADP RIBOSYLATION FACTOR-RELATED"/>
    <property type="match status" value="1"/>
</dbReference>